<protein>
    <submittedName>
        <fullName evidence="2">Putative lipoprotein</fullName>
    </submittedName>
</protein>
<evidence type="ECO:0000256" key="1">
    <source>
        <dbReference type="SAM" id="SignalP"/>
    </source>
</evidence>
<organism evidence="2 3">
    <name type="scientific">Hyphomonas hirschiana VP5</name>
    <dbReference type="NCBI Taxonomy" id="1280951"/>
    <lineage>
        <taxon>Bacteria</taxon>
        <taxon>Pseudomonadati</taxon>
        <taxon>Pseudomonadota</taxon>
        <taxon>Alphaproteobacteria</taxon>
        <taxon>Hyphomonadales</taxon>
        <taxon>Hyphomonadaceae</taxon>
        <taxon>Hyphomonas</taxon>
    </lineage>
</organism>
<evidence type="ECO:0000313" key="2">
    <source>
        <dbReference type="EMBL" id="KCZ92069.1"/>
    </source>
</evidence>
<dbReference type="EMBL" id="ARYI01000010">
    <property type="protein sequence ID" value="KCZ92069.1"/>
    <property type="molecule type" value="Genomic_DNA"/>
</dbReference>
<keyword evidence="2" id="KW-0449">Lipoprotein</keyword>
<feature type="signal peptide" evidence="1">
    <location>
        <begin position="1"/>
        <end position="25"/>
    </location>
</feature>
<comment type="caution">
    <text evidence="2">The sequence shown here is derived from an EMBL/GenBank/DDBJ whole genome shotgun (WGS) entry which is preliminary data.</text>
</comment>
<accession>A0A059FN66</accession>
<feature type="chain" id="PRO_5001572628" evidence="1">
    <location>
        <begin position="26"/>
        <end position="243"/>
    </location>
</feature>
<dbReference type="AlphaFoldDB" id="A0A059FN66"/>
<reference evidence="2 3" key="1">
    <citation type="submission" date="2013-04" db="EMBL/GenBank/DDBJ databases">
        <title>Hyphomonas hirschiana VP5 Genome Sequencing.</title>
        <authorList>
            <person name="Lai Q."/>
            <person name="Shao Z."/>
        </authorList>
    </citation>
    <scope>NUCLEOTIDE SEQUENCE [LARGE SCALE GENOMIC DNA]</scope>
    <source>
        <strain evidence="2 3">VP5</strain>
    </source>
</reference>
<dbReference type="PATRIC" id="fig|1280951.3.peg.2536"/>
<keyword evidence="3" id="KW-1185">Reference proteome</keyword>
<proteinExistence type="predicted"/>
<dbReference type="Proteomes" id="UP000025061">
    <property type="component" value="Unassembled WGS sequence"/>
</dbReference>
<gene>
    <name evidence="2" type="ORF">HHI_12589</name>
</gene>
<sequence>MARFSKVCMKKSGFCLAGLLLAACANPPEERAAPAAPVGCAPPSEFGGYIFWLEPPAVLPGASIDLTPWFTRRPGMVEPVPPACLEDVAISGPATLGPGGRTILIDADAAPGAAIQLQGRVGESSLSGRMLVYLEEALPLVGTWAQPEAACAASGAEPVRELIFHPDGTFSLTWTPFEIYKDYWGGYAFEDGRLQLSPEDGNHIPADAAFTGTAELVGGALRLPPGLFGSPRQGTACAEPFSR</sequence>
<keyword evidence="1" id="KW-0732">Signal</keyword>
<evidence type="ECO:0000313" key="3">
    <source>
        <dbReference type="Proteomes" id="UP000025061"/>
    </source>
</evidence>
<name>A0A059FN66_9PROT</name>
<dbReference type="PROSITE" id="PS51257">
    <property type="entry name" value="PROKAR_LIPOPROTEIN"/>
    <property type="match status" value="1"/>
</dbReference>